<keyword evidence="3" id="KW-1185">Reference proteome</keyword>
<dbReference type="InterPro" id="IPR038717">
    <property type="entry name" value="Tc1-like_DDE_dom"/>
</dbReference>
<dbReference type="AlphaFoldDB" id="A0A0D7ARZ7"/>
<organism evidence="2 3">
    <name type="scientific">Cylindrobasidium torrendii FP15055 ss-10</name>
    <dbReference type="NCBI Taxonomy" id="1314674"/>
    <lineage>
        <taxon>Eukaryota</taxon>
        <taxon>Fungi</taxon>
        <taxon>Dikarya</taxon>
        <taxon>Basidiomycota</taxon>
        <taxon>Agaricomycotina</taxon>
        <taxon>Agaricomycetes</taxon>
        <taxon>Agaricomycetidae</taxon>
        <taxon>Agaricales</taxon>
        <taxon>Marasmiineae</taxon>
        <taxon>Physalacriaceae</taxon>
        <taxon>Cylindrobasidium</taxon>
    </lineage>
</organism>
<dbReference type="STRING" id="1314674.A0A0D7ARZ7"/>
<gene>
    <name evidence="2" type="ORF">CYLTODRAFT_363256</name>
</gene>
<dbReference type="OrthoDB" id="2431447at2759"/>
<reference evidence="2 3" key="1">
    <citation type="journal article" date="2015" name="Fungal Genet. Biol.">
        <title>Evolution of novel wood decay mechanisms in Agaricales revealed by the genome sequences of Fistulina hepatica and Cylindrobasidium torrendii.</title>
        <authorList>
            <person name="Floudas D."/>
            <person name="Held B.W."/>
            <person name="Riley R."/>
            <person name="Nagy L.G."/>
            <person name="Koehler G."/>
            <person name="Ransdell A.S."/>
            <person name="Younus H."/>
            <person name="Chow J."/>
            <person name="Chiniquy J."/>
            <person name="Lipzen A."/>
            <person name="Tritt A."/>
            <person name="Sun H."/>
            <person name="Haridas S."/>
            <person name="LaButti K."/>
            <person name="Ohm R.A."/>
            <person name="Kues U."/>
            <person name="Blanchette R.A."/>
            <person name="Grigoriev I.V."/>
            <person name="Minto R.E."/>
            <person name="Hibbett D.S."/>
        </authorList>
    </citation>
    <scope>NUCLEOTIDE SEQUENCE [LARGE SCALE GENOMIC DNA]</scope>
    <source>
        <strain evidence="2 3">FP15055 ss-10</strain>
    </source>
</reference>
<feature type="domain" description="Tc1-like transposase DDE" evidence="1">
    <location>
        <begin position="13"/>
        <end position="69"/>
    </location>
</feature>
<feature type="non-terminal residue" evidence="2">
    <location>
        <position position="1"/>
    </location>
</feature>
<name>A0A0D7ARZ7_9AGAR</name>
<dbReference type="Pfam" id="PF13358">
    <property type="entry name" value="DDE_3"/>
    <property type="match status" value="1"/>
</dbReference>
<protein>
    <recommendedName>
        <fullName evidence="1">Tc1-like transposase DDE domain-containing protein</fullName>
    </recommendedName>
</protein>
<dbReference type="EMBL" id="KN881038">
    <property type="protein sequence ID" value="KIY61133.1"/>
    <property type="molecule type" value="Genomic_DNA"/>
</dbReference>
<dbReference type="GO" id="GO:0003676">
    <property type="term" value="F:nucleic acid binding"/>
    <property type="evidence" value="ECO:0007669"/>
    <property type="project" value="InterPro"/>
</dbReference>
<accession>A0A0D7ARZ7</accession>
<evidence type="ECO:0000313" key="3">
    <source>
        <dbReference type="Proteomes" id="UP000054007"/>
    </source>
</evidence>
<proteinExistence type="predicted"/>
<sequence>QYIISSFHHAQNHLYFQHDNNPKYTSYLIRNYLRHKEINVFSWPAKSPDLSPIESCWAILKRQLQLLLYYKDIVNNDGLFDALKEVWYSKEFCQVAIKCYNTFPKCLRMLKDNNYCWIKY</sequence>
<dbReference type="Gene3D" id="3.30.420.10">
    <property type="entry name" value="Ribonuclease H-like superfamily/Ribonuclease H"/>
    <property type="match status" value="1"/>
</dbReference>
<dbReference type="Proteomes" id="UP000054007">
    <property type="component" value="Unassembled WGS sequence"/>
</dbReference>
<evidence type="ECO:0000259" key="1">
    <source>
        <dbReference type="Pfam" id="PF13358"/>
    </source>
</evidence>
<evidence type="ECO:0000313" key="2">
    <source>
        <dbReference type="EMBL" id="KIY61133.1"/>
    </source>
</evidence>
<dbReference type="InterPro" id="IPR036397">
    <property type="entry name" value="RNaseH_sf"/>
</dbReference>